<accession>A0ABD1ES75</accession>
<organism evidence="11 12">
    <name type="scientific">Hypothenemus hampei</name>
    <name type="common">Coffee berry borer</name>
    <dbReference type="NCBI Taxonomy" id="57062"/>
    <lineage>
        <taxon>Eukaryota</taxon>
        <taxon>Metazoa</taxon>
        <taxon>Ecdysozoa</taxon>
        <taxon>Arthropoda</taxon>
        <taxon>Hexapoda</taxon>
        <taxon>Insecta</taxon>
        <taxon>Pterygota</taxon>
        <taxon>Neoptera</taxon>
        <taxon>Endopterygota</taxon>
        <taxon>Coleoptera</taxon>
        <taxon>Polyphaga</taxon>
        <taxon>Cucujiformia</taxon>
        <taxon>Curculionidae</taxon>
        <taxon>Scolytinae</taxon>
        <taxon>Hypothenemus</taxon>
    </lineage>
</organism>
<comment type="subcellular location">
    <subcellularLocation>
        <location evidence="2">Endoplasmic reticulum-Golgi intermediate compartment membrane</location>
        <topology evidence="2">Multi-pass membrane protein</topology>
    </subcellularLocation>
    <subcellularLocation>
        <location evidence="1">Golgi apparatus</location>
        <location evidence="1">cis-Golgi network membrane</location>
        <topology evidence="1">Multi-pass membrane protein</topology>
    </subcellularLocation>
</comment>
<proteinExistence type="inferred from homology"/>
<name>A0ABD1ES75_HYPHA</name>
<evidence type="ECO:0000313" key="12">
    <source>
        <dbReference type="Proteomes" id="UP001566132"/>
    </source>
</evidence>
<protein>
    <recommendedName>
        <fullName evidence="7">Endoplasmic reticulum-Golgi intermediate compartment protein 3</fullName>
    </recommendedName>
</protein>
<keyword evidence="5 8" id="KW-1133">Transmembrane helix</keyword>
<keyword evidence="12" id="KW-1185">Reference proteome</keyword>
<dbReference type="PANTHER" id="PTHR10984">
    <property type="entry name" value="ENDOPLASMIC RETICULUM-GOLGI INTERMEDIATE COMPARTMENT PROTEIN"/>
    <property type="match status" value="1"/>
</dbReference>
<dbReference type="Pfam" id="PF07970">
    <property type="entry name" value="COPIIcoated_ERV"/>
    <property type="match status" value="1"/>
</dbReference>
<dbReference type="AlphaFoldDB" id="A0ABD1ES75"/>
<evidence type="ECO:0000256" key="7">
    <source>
        <dbReference type="ARBA" id="ARBA00040493"/>
    </source>
</evidence>
<comment type="caution">
    <text evidence="11">The sequence shown here is derived from an EMBL/GenBank/DDBJ whole genome shotgun (WGS) entry which is preliminary data.</text>
</comment>
<feature type="domain" description="Endoplasmic reticulum vesicle transporter C-terminal" evidence="9">
    <location>
        <begin position="146"/>
        <end position="207"/>
    </location>
</feature>
<comment type="similarity">
    <text evidence="3">Belongs to the ERGIC family.</text>
</comment>
<evidence type="ECO:0000259" key="9">
    <source>
        <dbReference type="Pfam" id="PF07970"/>
    </source>
</evidence>
<feature type="domain" description="Endoplasmic reticulum vesicle transporter N-terminal" evidence="10">
    <location>
        <begin position="7"/>
        <end position="96"/>
    </location>
</feature>
<evidence type="ECO:0000256" key="5">
    <source>
        <dbReference type="ARBA" id="ARBA00022989"/>
    </source>
</evidence>
<evidence type="ECO:0000313" key="11">
    <source>
        <dbReference type="EMBL" id="KAL1501458.1"/>
    </source>
</evidence>
<dbReference type="InterPro" id="IPR045888">
    <property type="entry name" value="Erv"/>
</dbReference>
<gene>
    <name evidence="11" type="ORF">ABEB36_006774</name>
</gene>
<evidence type="ECO:0000256" key="2">
    <source>
        <dbReference type="ARBA" id="ARBA00004457"/>
    </source>
</evidence>
<keyword evidence="4 8" id="KW-0812">Transmembrane</keyword>
<evidence type="ECO:0000256" key="1">
    <source>
        <dbReference type="ARBA" id="ARBA00004257"/>
    </source>
</evidence>
<dbReference type="Pfam" id="PF13850">
    <property type="entry name" value="ERGIC_N"/>
    <property type="match status" value="1"/>
</dbReference>
<evidence type="ECO:0000256" key="8">
    <source>
        <dbReference type="SAM" id="Phobius"/>
    </source>
</evidence>
<feature type="transmembrane region" description="Helical" evidence="8">
    <location>
        <begin position="20"/>
        <end position="44"/>
    </location>
</feature>
<dbReference type="Proteomes" id="UP001566132">
    <property type="component" value="Unassembled WGS sequence"/>
</dbReference>
<dbReference type="PANTHER" id="PTHR10984:SF25">
    <property type="entry name" value="ENDOPLASMIC RETICULUM-GOLGI INTERMEDIATE COMPARTMENT PROTEIN 3"/>
    <property type="match status" value="1"/>
</dbReference>
<dbReference type="InterPro" id="IPR012936">
    <property type="entry name" value="Erv_C"/>
</dbReference>
<evidence type="ECO:0000259" key="10">
    <source>
        <dbReference type="Pfam" id="PF13850"/>
    </source>
</evidence>
<evidence type="ECO:0000256" key="4">
    <source>
        <dbReference type="ARBA" id="ARBA00022692"/>
    </source>
</evidence>
<evidence type="ECO:0000256" key="3">
    <source>
        <dbReference type="ARBA" id="ARBA00005648"/>
    </source>
</evidence>
<dbReference type="InterPro" id="IPR039542">
    <property type="entry name" value="Erv_N"/>
</dbReference>
<keyword evidence="6 8" id="KW-0472">Membrane</keyword>
<evidence type="ECO:0000256" key="6">
    <source>
        <dbReference type="ARBA" id="ARBA00023136"/>
    </source>
</evidence>
<dbReference type="GO" id="GO:0033116">
    <property type="term" value="C:endoplasmic reticulum-Golgi intermediate compartment membrane"/>
    <property type="evidence" value="ECO:0007669"/>
    <property type="project" value="UniProtKB-SubCell"/>
</dbReference>
<sequence length="213" mass="24533">MDFLKKLRRFDAYPKTLEDVRIQTLGGGAISIVSMLIITILFWVEFIDYLTPNVTQELFVDTSRSPNIEIKLDIIVPKVSCDFIALDAMDSSGEQHLQISHNIFKRSLDLNGNPIEEPKKEDITIRSKNVSSEVALKNKTEYCGSCYGAREGCCNTCEEVREAYREKRWALDHLETIEQCKEEKFSEKLKNAFTQGCQIYGNIVVNRYYRIDI</sequence>
<reference evidence="11 12" key="1">
    <citation type="submission" date="2024-05" db="EMBL/GenBank/DDBJ databases">
        <title>Genetic variation in Jamaican populations of the coffee berry borer (Hypothenemus hampei).</title>
        <authorList>
            <person name="Errbii M."/>
            <person name="Myrie A."/>
        </authorList>
    </citation>
    <scope>NUCLEOTIDE SEQUENCE [LARGE SCALE GENOMIC DNA]</scope>
    <source>
        <strain evidence="11">JA-Hopewell-2020-01-JO</strain>
        <tissue evidence="11">Whole body</tissue>
    </source>
</reference>
<dbReference type="GO" id="GO:0005794">
    <property type="term" value="C:Golgi apparatus"/>
    <property type="evidence" value="ECO:0007669"/>
    <property type="project" value="UniProtKB-SubCell"/>
</dbReference>
<dbReference type="EMBL" id="JBDJPC010000005">
    <property type="protein sequence ID" value="KAL1501458.1"/>
    <property type="molecule type" value="Genomic_DNA"/>
</dbReference>